<dbReference type="Gene3D" id="3.90.550.10">
    <property type="entry name" value="Spore Coat Polysaccharide Biosynthesis Protein SpsA, Chain A"/>
    <property type="match status" value="1"/>
</dbReference>
<feature type="domain" description="MobA-like NTP transferase" evidence="2">
    <location>
        <begin position="7"/>
        <end position="113"/>
    </location>
</feature>
<proteinExistence type="predicted"/>
<dbReference type="EMBL" id="JACIDK010000001">
    <property type="protein sequence ID" value="MBB3889953.1"/>
    <property type="molecule type" value="Genomic_DNA"/>
</dbReference>
<comment type="caution">
    <text evidence="3">The sequence shown here is derived from an EMBL/GenBank/DDBJ whole genome shotgun (WGS) entry which is preliminary data.</text>
</comment>
<protein>
    <submittedName>
        <fullName evidence="3">Molybdopterin-guanine dinucleotide biosynthesis protein A</fullName>
        <ecNumber evidence="3">2.7.7.77</ecNumber>
    </submittedName>
</protein>
<dbReference type="InterPro" id="IPR029044">
    <property type="entry name" value="Nucleotide-diphossugar_trans"/>
</dbReference>
<sequence length="191" mass="19293">MTSTLGAMILTGGASSRMGVDKATQLWEGIAAVERVAALARAVGASPVVTVGGRSHGLPHVRDEPALGGPVGGVLRGAEALREAGCSRALILAVDAPTVQAADLAPLLRADGRGAAYKTLHLPMVLSLSALPADAEAGWPLARLAERAGLARPSCTAEVAARIRGANTLDERNALLACIPRDDSAEKPGAG</sequence>
<dbReference type="EC" id="2.7.7.77" evidence="3"/>
<keyword evidence="3" id="KW-0548">Nucleotidyltransferase</keyword>
<name>A0A839ZX11_9CAUL</name>
<dbReference type="AlphaFoldDB" id="A0A839ZX11"/>
<dbReference type="Pfam" id="PF12804">
    <property type="entry name" value="NTP_transf_3"/>
    <property type="match status" value="1"/>
</dbReference>
<evidence type="ECO:0000313" key="4">
    <source>
        <dbReference type="Proteomes" id="UP000530564"/>
    </source>
</evidence>
<dbReference type="SUPFAM" id="SSF53448">
    <property type="entry name" value="Nucleotide-diphospho-sugar transferases"/>
    <property type="match status" value="1"/>
</dbReference>
<keyword evidence="3" id="KW-0808">Transferase</keyword>
<dbReference type="RefSeq" id="WP_183769869.1">
    <property type="nucleotide sequence ID" value="NZ_JACIDK010000001.1"/>
</dbReference>
<keyword evidence="1" id="KW-0460">Magnesium</keyword>
<keyword evidence="4" id="KW-1185">Reference proteome</keyword>
<dbReference type="Proteomes" id="UP000530564">
    <property type="component" value="Unassembled WGS sequence"/>
</dbReference>
<evidence type="ECO:0000259" key="2">
    <source>
        <dbReference type="Pfam" id="PF12804"/>
    </source>
</evidence>
<dbReference type="InterPro" id="IPR025877">
    <property type="entry name" value="MobA-like_NTP_Trfase"/>
</dbReference>
<reference evidence="3 4" key="1">
    <citation type="submission" date="2020-08" db="EMBL/GenBank/DDBJ databases">
        <title>Genomic Encyclopedia of Type Strains, Phase IV (KMG-IV): sequencing the most valuable type-strain genomes for metagenomic binning, comparative biology and taxonomic classification.</title>
        <authorList>
            <person name="Goeker M."/>
        </authorList>
    </citation>
    <scope>NUCLEOTIDE SEQUENCE [LARGE SCALE GENOMIC DNA]</scope>
    <source>
        <strain evidence="3 4">DSM 21793</strain>
    </source>
</reference>
<dbReference type="GO" id="GO:0061603">
    <property type="term" value="F:molybdenum cofactor guanylyltransferase activity"/>
    <property type="evidence" value="ECO:0007669"/>
    <property type="project" value="UniProtKB-EC"/>
</dbReference>
<accession>A0A839ZX11</accession>
<evidence type="ECO:0000313" key="3">
    <source>
        <dbReference type="EMBL" id="MBB3889953.1"/>
    </source>
</evidence>
<evidence type="ECO:0000256" key="1">
    <source>
        <dbReference type="ARBA" id="ARBA00022842"/>
    </source>
</evidence>
<gene>
    <name evidence="3" type="ORF">GGQ61_000650</name>
</gene>
<organism evidence="3 4">
    <name type="scientific">Phenylobacterium haematophilum</name>
    <dbReference type="NCBI Taxonomy" id="98513"/>
    <lineage>
        <taxon>Bacteria</taxon>
        <taxon>Pseudomonadati</taxon>
        <taxon>Pseudomonadota</taxon>
        <taxon>Alphaproteobacteria</taxon>
        <taxon>Caulobacterales</taxon>
        <taxon>Caulobacteraceae</taxon>
        <taxon>Phenylobacterium</taxon>
    </lineage>
</organism>